<accession>A0A436ZQA6</accession>
<dbReference type="STRING" id="97331.A0A436ZQA6"/>
<sequence length="250" mass="27314">MPPKPFTLAVLECDQPLDAARIERGGHTGVWTSLFASAADAQSLPRERIKVIGYNAEEGLPDLNNQNGDEKIDGVLISGSRYNAWGDDAWIINLVGFVRECVEKKVPVIGICFGHQVVGRALGGEVGRNENGWEVAPTVLGLSEKGREVFGKETITLHLMNRDIVKTCPSNMEILASSSKTQIHSLYRPGEVFTVQGHPEFDEEIIKELLKMRVESGVVPEETGRDGISRGPLPHDGVAVTAAFWKFLGI</sequence>
<dbReference type="InterPro" id="IPR029062">
    <property type="entry name" value="Class_I_gatase-like"/>
</dbReference>
<feature type="domain" description="Glutamine amidotransferase" evidence="1">
    <location>
        <begin position="68"/>
        <end position="203"/>
    </location>
</feature>
<evidence type="ECO:0000313" key="3">
    <source>
        <dbReference type="Proteomes" id="UP000283090"/>
    </source>
</evidence>
<dbReference type="GeneID" id="93591286"/>
<dbReference type="SUPFAM" id="SSF52317">
    <property type="entry name" value="Class I glutamine amidotransferase-like"/>
    <property type="match status" value="1"/>
</dbReference>
<dbReference type="EMBL" id="SAEB01000012">
    <property type="protein sequence ID" value="RVD81098.1"/>
    <property type="molecule type" value="Genomic_DNA"/>
</dbReference>
<gene>
    <name evidence="2" type="ORF">DFL_008975</name>
</gene>
<dbReference type="GO" id="GO:0005634">
    <property type="term" value="C:nucleus"/>
    <property type="evidence" value="ECO:0007669"/>
    <property type="project" value="TreeGrafter"/>
</dbReference>
<dbReference type="InterPro" id="IPR017926">
    <property type="entry name" value="GATASE"/>
</dbReference>
<protein>
    <recommendedName>
        <fullName evidence="1">Glutamine amidotransferase domain-containing protein</fullName>
    </recommendedName>
</protein>
<dbReference type="CDD" id="cd01741">
    <property type="entry name" value="GATase1_1"/>
    <property type="match status" value="1"/>
</dbReference>
<dbReference type="OrthoDB" id="92161at2759"/>
<organism evidence="2 3">
    <name type="scientific">Arthrobotrys flagrans</name>
    <name type="common">Nematode-trapping fungus</name>
    <name type="synonym">Trichothecium flagrans</name>
    <dbReference type="NCBI Taxonomy" id="97331"/>
    <lineage>
        <taxon>Eukaryota</taxon>
        <taxon>Fungi</taxon>
        <taxon>Dikarya</taxon>
        <taxon>Ascomycota</taxon>
        <taxon>Pezizomycotina</taxon>
        <taxon>Orbiliomycetes</taxon>
        <taxon>Orbiliales</taxon>
        <taxon>Orbiliaceae</taxon>
        <taxon>Arthrobotrys</taxon>
    </lineage>
</organism>
<comment type="caution">
    <text evidence="2">The sequence shown here is derived from an EMBL/GenBank/DDBJ whole genome shotgun (WGS) entry which is preliminary data.</text>
</comment>
<reference evidence="2 3" key="1">
    <citation type="submission" date="2019-01" db="EMBL/GenBank/DDBJ databases">
        <title>Intercellular communication is required for trap formation in the nematode-trapping fungus Duddingtonia flagrans.</title>
        <authorList>
            <person name="Youssar L."/>
            <person name="Wernet V."/>
            <person name="Hensel N."/>
            <person name="Hildebrandt H.-G."/>
            <person name="Fischer R."/>
        </authorList>
    </citation>
    <scope>NUCLEOTIDE SEQUENCE [LARGE SCALE GENOMIC DNA]</scope>
    <source>
        <strain evidence="2 3">CBS H-5679</strain>
    </source>
</reference>
<name>A0A436ZQA6_ARTFL</name>
<dbReference type="PANTHER" id="PTHR42695">
    <property type="entry name" value="GLUTAMINE AMIDOTRANSFERASE YLR126C-RELATED"/>
    <property type="match status" value="1"/>
</dbReference>
<evidence type="ECO:0000259" key="1">
    <source>
        <dbReference type="Pfam" id="PF00117"/>
    </source>
</evidence>
<dbReference type="InterPro" id="IPR044992">
    <property type="entry name" value="ChyE-like"/>
</dbReference>
<dbReference type="Gene3D" id="3.40.50.880">
    <property type="match status" value="1"/>
</dbReference>
<proteinExistence type="predicted"/>
<dbReference type="RefSeq" id="XP_067486642.1">
    <property type="nucleotide sequence ID" value="XM_067638788.1"/>
</dbReference>
<dbReference type="VEuPathDB" id="FungiDB:DFL_008975"/>
<dbReference type="GO" id="GO:0005829">
    <property type="term" value="C:cytosol"/>
    <property type="evidence" value="ECO:0007669"/>
    <property type="project" value="TreeGrafter"/>
</dbReference>
<dbReference type="PROSITE" id="PS51273">
    <property type="entry name" value="GATASE_TYPE_1"/>
    <property type="match status" value="1"/>
</dbReference>
<keyword evidence="3" id="KW-1185">Reference proteome</keyword>
<evidence type="ECO:0000313" key="2">
    <source>
        <dbReference type="EMBL" id="RVD81098.1"/>
    </source>
</evidence>
<dbReference type="Pfam" id="PF00117">
    <property type="entry name" value="GATase"/>
    <property type="match status" value="1"/>
</dbReference>
<dbReference type="AlphaFoldDB" id="A0A436ZQA6"/>
<dbReference type="PANTHER" id="PTHR42695:SF5">
    <property type="entry name" value="GLUTAMINE AMIDOTRANSFERASE YLR126C-RELATED"/>
    <property type="match status" value="1"/>
</dbReference>
<dbReference type="Proteomes" id="UP000283090">
    <property type="component" value="Unassembled WGS sequence"/>
</dbReference>